<protein>
    <submittedName>
        <fullName evidence="1">Uncharacterized protein</fullName>
    </submittedName>
</protein>
<evidence type="ECO:0000313" key="1">
    <source>
        <dbReference type="EMBL" id="OWK28619.1"/>
    </source>
</evidence>
<dbReference type="Proteomes" id="UP000197783">
    <property type="component" value="Unassembled WGS sequence"/>
</dbReference>
<organism evidence="1 2">
    <name type="scientific">Sphingomonas mucosissima</name>
    <dbReference type="NCBI Taxonomy" id="370959"/>
    <lineage>
        <taxon>Bacteria</taxon>
        <taxon>Pseudomonadati</taxon>
        <taxon>Pseudomonadota</taxon>
        <taxon>Alphaproteobacteria</taxon>
        <taxon>Sphingomonadales</taxon>
        <taxon>Sphingomonadaceae</taxon>
        <taxon>Sphingomonas</taxon>
    </lineage>
</organism>
<dbReference type="AlphaFoldDB" id="A0A245ZFV9"/>
<keyword evidence="2" id="KW-1185">Reference proteome</keyword>
<proteinExistence type="predicted"/>
<dbReference type="EMBL" id="NBBJ01000005">
    <property type="protein sequence ID" value="OWK28619.1"/>
    <property type="molecule type" value="Genomic_DNA"/>
</dbReference>
<gene>
    <name evidence="1" type="ORF">SPMU_28810</name>
</gene>
<comment type="caution">
    <text evidence="1">The sequence shown here is derived from an EMBL/GenBank/DDBJ whole genome shotgun (WGS) entry which is preliminary data.</text>
</comment>
<name>A0A245ZFV9_9SPHN</name>
<accession>A0A245ZFV9</accession>
<reference evidence="1 2" key="1">
    <citation type="submission" date="2017-03" db="EMBL/GenBank/DDBJ databases">
        <title>Genome sequence of Sphingomonas mucosissima DSM 17494.</title>
        <authorList>
            <person name="Poehlein A."/>
            <person name="Wuebbeler J.H."/>
            <person name="Steinbuechel A."/>
            <person name="Daniel R."/>
        </authorList>
    </citation>
    <scope>NUCLEOTIDE SEQUENCE [LARGE SCALE GENOMIC DNA]</scope>
    <source>
        <strain evidence="1 2">DSM 17494</strain>
    </source>
</reference>
<evidence type="ECO:0000313" key="2">
    <source>
        <dbReference type="Proteomes" id="UP000197783"/>
    </source>
</evidence>
<sequence length="72" mass="7856">MIVQPLASRVIVTDRPLPSDVLLLDAEDRPSLEEDTETELLEDRLPADCALARALPSRSSDTIVVSTRPSAK</sequence>